<dbReference type="AlphaFoldDB" id="A0A9X3YFR8"/>
<dbReference type="SMART" id="SM00347">
    <property type="entry name" value="HTH_MARR"/>
    <property type="match status" value="1"/>
</dbReference>
<dbReference type="Gene3D" id="1.10.10.10">
    <property type="entry name" value="Winged helix-like DNA-binding domain superfamily/Winged helix DNA-binding domain"/>
    <property type="match status" value="1"/>
</dbReference>
<feature type="domain" description="HTH marR-type" evidence="4">
    <location>
        <begin position="10"/>
        <end position="143"/>
    </location>
</feature>
<sequence>MTVHHVLELEQFLPYRLSVLSNTVSQAIAREYESRFALSITQWRVLAVLGRYDGIAAREVAQRTAMDKVAVSRAVAQLMKDGRVRRGTAEHDKRQSVLTLTEKGWKIYDEVAPLALEHERRLLAYLDADEQRWLSRILEKLWQAELQELGR</sequence>
<dbReference type="InterPro" id="IPR036390">
    <property type="entry name" value="WH_DNA-bd_sf"/>
</dbReference>
<accession>A0A9X3YFR8</accession>
<dbReference type="InterPro" id="IPR036388">
    <property type="entry name" value="WH-like_DNA-bd_sf"/>
</dbReference>
<dbReference type="InterPro" id="IPR000835">
    <property type="entry name" value="HTH_MarR-typ"/>
</dbReference>
<evidence type="ECO:0000313" key="6">
    <source>
        <dbReference type="Proteomes" id="UP001139971"/>
    </source>
</evidence>
<evidence type="ECO:0000313" key="5">
    <source>
        <dbReference type="EMBL" id="MDC8011077.1"/>
    </source>
</evidence>
<comment type="caution">
    <text evidence="5">The sequence shown here is derived from an EMBL/GenBank/DDBJ whole genome shotgun (WGS) entry which is preliminary data.</text>
</comment>
<evidence type="ECO:0000259" key="4">
    <source>
        <dbReference type="PROSITE" id="PS50995"/>
    </source>
</evidence>
<protein>
    <submittedName>
        <fullName evidence="5">MarR family winged helix-turn-helix transcriptional regulator</fullName>
    </submittedName>
</protein>
<dbReference type="PRINTS" id="PR00598">
    <property type="entry name" value="HTHMARR"/>
</dbReference>
<dbReference type="InterPro" id="IPR052067">
    <property type="entry name" value="Metal_resp_HTH_trans_reg"/>
</dbReference>
<evidence type="ECO:0000256" key="1">
    <source>
        <dbReference type="ARBA" id="ARBA00023015"/>
    </source>
</evidence>
<dbReference type="Proteomes" id="UP001139971">
    <property type="component" value="Unassembled WGS sequence"/>
</dbReference>
<evidence type="ECO:0000256" key="2">
    <source>
        <dbReference type="ARBA" id="ARBA00023125"/>
    </source>
</evidence>
<dbReference type="Pfam" id="PF12802">
    <property type="entry name" value="MarR_2"/>
    <property type="match status" value="1"/>
</dbReference>
<dbReference type="EMBL" id="JAOVZO020000001">
    <property type="protein sequence ID" value="MDC8011077.1"/>
    <property type="molecule type" value="Genomic_DNA"/>
</dbReference>
<proteinExistence type="predicted"/>
<dbReference type="PANTHER" id="PTHR35790:SF4">
    <property type="entry name" value="HTH-TYPE TRANSCRIPTIONAL REGULATOR PCHR"/>
    <property type="match status" value="1"/>
</dbReference>
<dbReference type="GO" id="GO:0003700">
    <property type="term" value="F:DNA-binding transcription factor activity"/>
    <property type="evidence" value="ECO:0007669"/>
    <property type="project" value="InterPro"/>
</dbReference>
<dbReference type="PANTHER" id="PTHR35790">
    <property type="entry name" value="HTH-TYPE TRANSCRIPTIONAL REGULATOR PCHR"/>
    <property type="match status" value="1"/>
</dbReference>
<keyword evidence="2" id="KW-0238">DNA-binding</keyword>
<gene>
    <name evidence="5" type="ORF">OD750_000795</name>
</gene>
<keyword evidence="3" id="KW-0804">Transcription</keyword>
<organism evidence="5 6">
    <name type="scientific">Tahibacter soli</name>
    <dbReference type="NCBI Taxonomy" id="2983605"/>
    <lineage>
        <taxon>Bacteria</taxon>
        <taxon>Pseudomonadati</taxon>
        <taxon>Pseudomonadota</taxon>
        <taxon>Gammaproteobacteria</taxon>
        <taxon>Lysobacterales</taxon>
        <taxon>Rhodanobacteraceae</taxon>
        <taxon>Tahibacter</taxon>
    </lineage>
</organism>
<dbReference type="RefSeq" id="WP_263544495.1">
    <property type="nucleotide sequence ID" value="NZ_JAOVZO020000001.1"/>
</dbReference>
<keyword evidence="1" id="KW-0805">Transcription regulation</keyword>
<evidence type="ECO:0000256" key="3">
    <source>
        <dbReference type="ARBA" id="ARBA00023163"/>
    </source>
</evidence>
<name>A0A9X3YFR8_9GAMM</name>
<dbReference type="SUPFAM" id="SSF46785">
    <property type="entry name" value="Winged helix' DNA-binding domain"/>
    <property type="match status" value="1"/>
</dbReference>
<dbReference type="PROSITE" id="PS50995">
    <property type="entry name" value="HTH_MARR_2"/>
    <property type="match status" value="1"/>
</dbReference>
<keyword evidence="6" id="KW-1185">Reference proteome</keyword>
<reference evidence="5" key="1">
    <citation type="submission" date="2023-02" db="EMBL/GenBank/DDBJ databases">
        <title>Tahibacter soli sp. nov. isolated from soil.</title>
        <authorList>
            <person name="Baek J.H."/>
            <person name="Lee J.K."/>
            <person name="Choi D.G."/>
            <person name="Jeon C.O."/>
        </authorList>
    </citation>
    <scope>NUCLEOTIDE SEQUENCE</scope>
    <source>
        <strain evidence="5">BL</strain>
    </source>
</reference>
<dbReference type="GO" id="GO:0003677">
    <property type="term" value="F:DNA binding"/>
    <property type="evidence" value="ECO:0007669"/>
    <property type="project" value="UniProtKB-KW"/>
</dbReference>